<gene>
    <name evidence="1" type="ORF">BE15_30320</name>
</gene>
<sequence>MIEGARVIEFDTFDNAVMCAREHGGSIWQGDDDGRVVWFNPRVSMFVILAHVLCKGRGFVGSWRESIERRHQRLALH</sequence>
<reference evidence="1 2" key="1">
    <citation type="submission" date="2014-02" db="EMBL/GenBank/DDBJ databases">
        <title>The small core and large imbalanced accessory genome model reveals a collaborative survival strategy of Sorangium cellulosum strains in nature.</title>
        <authorList>
            <person name="Han K."/>
            <person name="Peng R."/>
            <person name="Blom J."/>
            <person name="Li Y.-Z."/>
        </authorList>
    </citation>
    <scope>NUCLEOTIDE SEQUENCE [LARGE SCALE GENOMIC DNA]</scope>
    <source>
        <strain evidence="1 2">So0008-312</strain>
    </source>
</reference>
<dbReference type="Proteomes" id="UP000075260">
    <property type="component" value="Unassembled WGS sequence"/>
</dbReference>
<name>A0A150QTB3_SORCE</name>
<dbReference type="RefSeq" id="WP_061607352.1">
    <property type="nucleotide sequence ID" value="NZ_JEMA01000372.1"/>
</dbReference>
<protein>
    <submittedName>
        <fullName evidence="1">Uncharacterized protein</fullName>
    </submittedName>
</protein>
<dbReference type="EMBL" id="JEMA01000372">
    <property type="protein sequence ID" value="KYF70808.1"/>
    <property type="molecule type" value="Genomic_DNA"/>
</dbReference>
<evidence type="ECO:0000313" key="2">
    <source>
        <dbReference type="Proteomes" id="UP000075260"/>
    </source>
</evidence>
<accession>A0A150QTB3</accession>
<comment type="caution">
    <text evidence="1">The sequence shown here is derived from an EMBL/GenBank/DDBJ whole genome shotgun (WGS) entry which is preliminary data.</text>
</comment>
<dbReference type="AlphaFoldDB" id="A0A150QTB3"/>
<evidence type="ECO:0000313" key="1">
    <source>
        <dbReference type="EMBL" id="KYF70808.1"/>
    </source>
</evidence>
<proteinExistence type="predicted"/>
<organism evidence="1 2">
    <name type="scientific">Sorangium cellulosum</name>
    <name type="common">Polyangium cellulosum</name>
    <dbReference type="NCBI Taxonomy" id="56"/>
    <lineage>
        <taxon>Bacteria</taxon>
        <taxon>Pseudomonadati</taxon>
        <taxon>Myxococcota</taxon>
        <taxon>Polyangia</taxon>
        <taxon>Polyangiales</taxon>
        <taxon>Polyangiaceae</taxon>
        <taxon>Sorangium</taxon>
    </lineage>
</organism>